<protein>
    <submittedName>
        <fullName evidence="3">Periplasmic heavy metal sensor</fullName>
    </submittedName>
</protein>
<dbReference type="Proteomes" id="UP001597108">
    <property type="component" value="Unassembled WGS sequence"/>
</dbReference>
<feature type="compositionally biased region" description="Basic and acidic residues" evidence="1">
    <location>
        <begin position="181"/>
        <end position="191"/>
    </location>
</feature>
<evidence type="ECO:0000313" key="4">
    <source>
        <dbReference type="Proteomes" id="UP001597108"/>
    </source>
</evidence>
<evidence type="ECO:0000313" key="3">
    <source>
        <dbReference type="EMBL" id="MFD0978313.1"/>
    </source>
</evidence>
<feature type="region of interest" description="Disordered" evidence="1">
    <location>
        <begin position="154"/>
        <end position="191"/>
    </location>
</feature>
<accession>A0ABW3IKN0</accession>
<gene>
    <name evidence="3" type="ORF">ACFQ2S_01500</name>
</gene>
<feature type="transmembrane region" description="Helical" evidence="2">
    <location>
        <begin position="20"/>
        <end position="44"/>
    </location>
</feature>
<name>A0ABW3IKN0_9RHOB</name>
<dbReference type="InterPro" id="IPR025961">
    <property type="entry name" value="Metal_resist"/>
</dbReference>
<keyword evidence="2" id="KW-1133">Transmembrane helix</keyword>
<keyword evidence="2" id="KW-0472">Membrane</keyword>
<keyword evidence="2" id="KW-0812">Transmembrane</keyword>
<organism evidence="3 4">
    <name type="scientific">Tropicimonas aquimaris</name>
    <dbReference type="NCBI Taxonomy" id="914152"/>
    <lineage>
        <taxon>Bacteria</taxon>
        <taxon>Pseudomonadati</taxon>
        <taxon>Pseudomonadota</taxon>
        <taxon>Alphaproteobacteria</taxon>
        <taxon>Rhodobacterales</taxon>
        <taxon>Roseobacteraceae</taxon>
        <taxon>Tropicimonas</taxon>
    </lineage>
</organism>
<proteinExistence type="predicted"/>
<dbReference type="Pfam" id="PF13801">
    <property type="entry name" value="Metal_resist"/>
    <property type="match status" value="1"/>
</dbReference>
<sequence length="191" mass="21717">MTENSPTPATPQNAPRSRLWLRVLLFVSLALNLAVAGVVLGTVLQVRKVEDARPDRITRELGLGPFLFALDEENRKALRDASRNRDKDLAAGRAEWRDALRESILLLRQEPFDRERFLHLVQRQAEIAARGRMIGQEELTLRLAAMSPEERNAFADRLERTMRFGERSDKAKPSSAMGNGRHNDGERQPRP</sequence>
<comment type="caution">
    <text evidence="3">The sequence shown here is derived from an EMBL/GenBank/DDBJ whole genome shotgun (WGS) entry which is preliminary data.</text>
</comment>
<feature type="compositionally biased region" description="Basic and acidic residues" evidence="1">
    <location>
        <begin position="154"/>
        <end position="172"/>
    </location>
</feature>
<evidence type="ECO:0000256" key="2">
    <source>
        <dbReference type="SAM" id="Phobius"/>
    </source>
</evidence>
<evidence type="ECO:0000256" key="1">
    <source>
        <dbReference type="SAM" id="MobiDB-lite"/>
    </source>
</evidence>
<dbReference type="RefSeq" id="WP_386072121.1">
    <property type="nucleotide sequence ID" value="NZ_JBHTJT010000005.1"/>
</dbReference>
<reference evidence="4" key="1">
    <citation type="journal article" date="2019" name="Int. J. Syst. Evol. Microbiol.">
        <title>The Global Catalogue of Microorganisms (GCM) 10K type strain sequencing project: providing services to taxonomists for standard genome sequencing and annotation.</title>
        <authorList>
            <consortium name="The Broad Institute Genomics Platform"/>
            <consortium name="The Broad Institute Genome Sequencing Center for Infectious Disease"/>
            <person name="Wu L."/>
            <person name="Ma J."/>
        </authorList>
    </citation>
    <scope>NUCLEOTIDE SEQUENCE [LARGE SCALE GENOMIC DNA]</scope>
    <source>
        <strain evidence="4">CCUG 60524</strain>
    </source>
</reference>
<keyword evidence="4" id="KW-1185">Reference proteome</keyword>
<dbReference type="EMBL" id="JBHTJT010000005">
    <property type="protein sequence ID" value="MFD0978313.1"/>
    <property type="molecule type" value="Genomic_DNA"/>
</dbReference>